<evidence type="ECO:0000313" key="2">
    <source>
        <dbReference type="EMBL" id="NOV50353.1"/>
    </source>
</evidence>
<protein>
    <submittedName>
        <fullName evidence="2">Putative secreted protein</fullName>
    </submittedName>
</protein>
<keyword evidence="1" id="KW-1133">Transmembrane helix</keyword>
<evidence type="ECO:0000256" key="1">
    <source>
        <dbReference type="SAM" id="Phobius"/>
    </source>
</evidence>
<sequence>MIPNCGKEYTKMFMNMIYRFLTLVNVGLSLLLQMIVNMKILGKNLFDNCIGEYMLGLVIKTKNIVEEI</sequence>
<keyword evidence="1" id="KW-0812">Transmembrane</keyword>
<accession>A0A6M2DW57</accession>
<reference evidence="2" key="1">
    <citation type="submission" date="2020-03" db="EMBL/GenBank/DDBJ databases">
        <title>Transcriptomic Profiling of the Digestive Tract of the Rat Flea, Xenopsylla cheopis, Following Blood Feeding and Infection with Yersinia pestis.</title>
        <authorList>
            <person name="Bland D.M."/>
            <person name="Martens C.A."/>
            <person name="Virtaneva K."/>
            <person name="Kanakabandi K."/>
            <person name="Long D."/>
            <person name="Rosenke R."/>
            <person name="Saturday G.A."/>
            <person name="Hoyt F.H."/>
            <person name="Bruno D.P."/>
            <person name="Ribeiro J.M.C."/>
            <person name="Hinnebusch J."/>
        </authorList>
    </citation>
    <scope>NUCLEOTIDE SEQUENCE</scope>
</reference>
<dbReference type="AlphaFoldDB" id="A0A6M2DW57"/>
<keyword evidence="1" id="KW-0472">Membrane</keyword>
<proteinExistence type="predicted"/>
<feature type="transmembrane region" description="Helical" evidence="1">
    <location>
        <begin position="16"/>
        <end position="36"/>
    </location>
</feature>
<name>A0A6M2DW57_XENCH</name>
<dbReference type="EMBL" id="GIIL01006627">
    <property type="protein sequence ID" value="NOV50353.1"/>
    <property type="molecule type" value="Transcribed_RNA"/>
</dbReference>
<organism evidence="2">
    <name type="scientific">Xenopsylla cheopis</name>
    <name type="common">Oriental rat flea</name>
    <name type="synonym">Pulex cheopis</name>
    <dbReference type="NCBI Taxonomy" id="163159"/>
    <lineage>
        <taxon>Eukaryota</taxon>
        <taxon>Metazoa</taxon>
        <taxon>Ecdysozoa</taxon>
        <taxon>Arthropoda</taxon>
        <taxon>Hexapoda</taxon>
        <taxon>Insecta</taxon>
        <taxon>Pterygota</taxon>
        <taxon>Neoptera</taxon>
        <taxon>Endopterygota</taxon>
        <taxon>Siphonaptera</taxon>
        <taxon>Pulicidae</taxon>
        <taxon>Xenopsyllinae</taxon>
        <taxon>Xenopsylla</taxon>
    </lineage>
</organism>